<reference evidence="2" key="1">
    <citation type="journal article" date="2023" name="Nat. Plants">
        <title>Single-cell RNA sequencing provides a high-resolution roadmap for understanding the multicellular compartmentation of specialized metabolism.</title>
        <authorList>
            <person name="Sun S."/>
            <person name="Shen X."/>
            <person name="Li Y."/>
            <person name="Li Y."/>
            <person name="Wang S."/>
            <person name="Li R."/>
            <person name="Zhang H."/>
            <person name="Shen G."/>
            <person name="Guo B."/>
            <person name="Wei J."/>
            <person name="Xu J."/>
            <person name="St-Pierre B."/>
            <person name="Chen S."/>
            <person name="Sun C."/>
        </authorList>
    </citation>
    <scope>NUCLEOTIDE SEQUENCE [LARGE SCALE GENOMIC DNA]</scope>
</reference>
<organism evidence="1 2">
    <name type="scientific">Catharanthus roseus</name>
    <name type="common">Madagascar periwinkle</name>
    <name type="synonym">Vinca rosea</name>
    <dbReference type="NCBI Taxonomy" id="4058"/>
    <lineage>
        <taxon>Eukaryota</taxon>
        <taxon>Viridiplantae</taxon>
        <taxon>Streptophyta</taxon>
        <taxon>Embryophyta</taxon>
        <taxon>Tracheophyta</taxon>
        <taxon>Spermatophyta</taxon>
        <taxon>Magnoliopsida</taxon>
        <taxon>eudicotyledons</taxon>
        <taxon>Gunneridae</taxon>
        <taxon>Pentapetalae</taxon>
        <taxon>asterids</taxon>
        <taxon>lamiids</taxon>
        <taxon>Gentianales</taxon>
        <taxon>Apocynaceae</taxon>
        <taxon>Rauvolfioideae</taxon>
        <taxon>Vinceae</taxon>
        <taxon>Catharanthinae</taxon>
        <taxon>Catharanthus</taxon>
    </lineage>
</organism>
<evidence type="ECO:0000313" key="2">
    <source>
        <dbReference type="Proteomes" id="UP001060085"/>
    </source>
</evidence>
<name>A0ACC0A9H1_CATRO</name>
<sequence length="474" mass="51187">MGGSQKSKRVTWASDEYLCQVRLFLSEECPSQVGLGAQDHLQAKASWASHPDGMMLDDNLPPGFEGKQPENLFRSKLSQIPVINWQRPPKFTVNAAWRVVAGDESKEVEIQNQREMRVLEAIYPRPSAIPPNPSTISGAEDFFHHDQNIPLIPITPIEDEDAAADMFDPTTVNGVHMNLHPQQSASGASSSWSSTVPNPSSAHAVPAAEVNSVDPVLVAALTAFLSNNNQGSLIDRGLLIKLLSDPKMVEQLRSHAAAASAQTAPASSSSTQNLPVTTSIQSQSAWMTGMQNRPNQAMSLAETAAIPISRTDQHLAHISRPEAAAAPSGVFYPSAPNMRPMVLEAGSAPSPSPSNGPSLVTKDTSYYKSLILQHGEERQETAPPPQFGNRGSNHQLGSMREQSSSNNSKSRDMMKPKIMKPCIYFNSSRGCRNGANCAYQHDSAASQQQRISGGGMPDSQSAKRMKMDREITGT</sequence>
<keyword evidence="2" id="KW-1185">Reference proteome</keyword>
<evidence type="ECO:0000313" key="1">
    <source>
        <dbReference type="EMBL" id="KAI5656146.1"/>
    </source>
</evidence>
<dbReference type="EMBL" id="CM044706">
    <property type="protein sequence ID" value="KAI5656146.1"/>
    <property type="molecule type" value="Genomic_DNA"/>
</dbReference>
<dbReference type="Proteomes" id="UP001060085">
    <property type="component" value="Linkage Group LG06"/>
</dbReference>
<accession>A0ACC0A9H1</accession>
<gene>
    <name evidence="1" type="ORF">M9H77_24939</name>
</gene>
<comment type="caution">
    <text evidence="1">The sequence shown here is derived from an EMBL/GenBank/DDBJ whole genome shotgun (WGS) entry which is preliminary data.</text>
</comment>
<protein>
    <submittedName>
        <fullName evidence="1">Uncharacterized protein</fullName>
    </submittedName>
</protein>
<proteinExistence type="predicted"/>